<dbReference type="AlphaFoldDB" id="A0A928Z5L0"/>
<organism evidence="3 4">
    <name type="scientific">Romeriopsis navalis LEGE 11480</name>
    <dbReference type="NCBI Taxonomy" id="2777977"/>
    <lineage>
        <taxon>Bacteria</taxon>
        <taxon>Bacillati</taxon>
        <taxon>Cyanobacteriota</taxon>
        <taxon>Cyanophyceae</taxon>
        <taxon>Leptolyngbyales</taxon>
        <taxon>Leptolyngbyaceae</taxon>
        <taxon>Romeriopsis</taxon>
        <taxon>Romeriopsis navalis</taxon>
    </lineage>
</organism>
<evidence type="ECO:0000313" key="4">
    <source>
        <dbReference type="Proteomes" id="UP000625316"/>
    </source>
</evidence>
<proteinExistence type="predicted"/>
<dbReference type="InterPro" id="IPR051918">
    <property type="entry name" value="STPP_CPPED1"/>
</dbReference>
<gene>
    <name evidence="3" type="ORF">IQ266_16750</name>
</gene>
<accession>A0A928Z5L0</accession>
<keyword evidence="1" id="KW-0175">Coiled coil</keyword>
<dbReference type="PANTHER" id="PTHR43143">
    <property type="entry name" value="METALLOPHOSPHOESTERASE, CALCINEURIN SUPERFAMILY"/>
    <property type="match status" value="1"/>
</dbReference>
<sequence>MKFVSDPTIARKVAAMQQRVRWQHPLIQQLGIDQTRLVLEPAIAPDAAFKFCVLGDSGNGQHRGDSPQRRVSQLMQSQASEAKFVLHTGDVVYLVGSSEQYQENFIQPYQELLVGGSQPQQIAYNQMVFNQPFLPVLGNHDYYDLPVAYGLLSQLLWPLKQVFRYHIDLDVGWHGSYQGDAYAQAFLDYLKDVPDAALKAHLERHYTAQTSTGRGLCYQPQKFTRLPNRYYRFRYGGIDFFALDSNTFNAPRPIGTDASSQQRRQHLIATRNSAMAQLDTYVQQIKMVDHQPSTVESQDQLDELLGQIEQVEESIRDIEKQLAPQTVDQSIDQAQLDWLYESLVESWQDSSVRGRMIYFHHPPYVTEATKWDQGQTLAVRHYLRTVFDRVAQEVSRTQQQSIVDLVLCGHAHCFEYLQTLETGHADRHTQWVICGGSGFSLRRQRREGHVLQEEIDGELRDVAISRGFWGKTGHGADKRRTYSFLEVEVSAGEQLQFRLKPHMVEYQRKKWNPYQVSLAFS</sequence>
<dbReference type="GO" id="GO:0016787">
    <property type="term" value="F:hydrolase activity"/>
    <property type="evidence" value="ECO:0007669"/>
    <property type="project" value="InterPro"/>
</dbReference>
<dbReference type="PANTHER" id="PTHR43143:SF1">
    <property type="entry name" value="SERINE_THREONINE-PROTEIN PHOSPHATASE CPPED1"/>
    <property type="match status" value="1"/>
</dbReference>
<dbReference type="RefSeq" id="WP_264326215.1">
    <property type="nucleotide sequence ID" value="NZ_JADEXQ010000061.1"/>
</dbReference>
<dbReference type="EMBL" id="JADEXQ010000061">
    <property type="protein sequence ID" value="MBE9031385.1"/>
    <property type="molecule type" value="Genomic_DNA"/>
</dbReference>
<evidence type="ECO:0000256" key="1">
    <source>
        <dbReference type="SAM" id="Coils"/>
    </source>
</evidence>
<dbReference type="InterPro" id="IPR004843">
    <property type="entry name" value="Calcineurin-like_PHP"/>
</dbReference>
<evidence type="ECO:0000313" key="3">
    <source>
        <dbReference type="EMBL" id="MBE9031385.1"/>
    </source>
</evidence>
<protein>
    <submittedName>
        <fullName evidence="3">Metallophosphoesterase</fullName>
    </submittedName>
</protein>
<dbReference type="Gene3D" id="3.60.21.10">
    <property type="match status" value="1"/>
</dbReference>
<dbReference type="Pfam" id="PF00149">
    <property type="entry name" value="Metallophos"/>
    <property type="match status" value="1"/>
</dbReference>
<evidence type="ECO:0000259" key="2">
    <source>
        <dbReference type="Pfam" id="PF00149"/>
    </source>
</evidence>
<feature type="domain" description="Calcineurin-like phosphoesterase" evidence="2">
    <location>
        <begin position="50"/>
        <end position="147"/>
    </location>
</feature>
<dbReference type="InterPro" id="IPR029052">
    <property type="entry name" value="Metallo-depent_PP-like"/>
</dbReference>
<dbReference type="SUPFAM" id="SSF56300">
    <property type="entry name" value="Metallo-dependent phosphatases"/>
    <property type="match status" value="1"/>
</dbReference>
<keyword evidence="4" id="KW-1185">Reference proteome</keyword>
<comment type="caution">
    <text evidence="3">The sequence shown here is derived from an EMBL/GenBank/DDBJ whole genome shotgun (WGS) entry which is preliminary data.</text>
</comment>
<reference evidence="3" key="1">
    <citation type="submission" date="2020-10" db="EMBL/GenBank/DDBJ databases">
        <authorList>
            <person name="Castelo-Branco R."/>
            <person name="Eusebio N."/>
            <person name="Adriana R."/>
            <person name="Vieira A."/>
            <person name="Brugerolle De Fraissinette N."/>
            <person name="Rezende De Castro R."/>
            <person name="Schneider M.P."/>
            <person name="Vasconcelos V."/>
            <person name="Leao P.N."/>
        </authorList>
    </citation>
    <scope>NUCLEOTIDE SEQUENCE</scope>
    <source>
        <strain evidence="3">LEGE 11480</strain>
    </source>
</reference>
<dbReference type="Proteomes" id="UP000625316">
    <property type="component" value="Unassembled WGS sequence"/>
</dbReference>
<name>A0A928Z5L0_9CYAN</name>
<feature type="coiled-coil region" evidence="1">
    <location>
        <begin position="294"/>
        <end position="321"/>
    </location>
</feature>